<dbReference type="InterPro" id="IPR036259">
    <property type="entry name" value="MFS_trans_sf"/>
</dbReference>
<dbReference type="EMBL" id="JAHLFP010000028">
    <property type="protein sequence ID" value="MBU3805995.1"/>
    <property type="molecule type" value="Genomic_DNA"/>
</dbReference>
<comment type="caution">
    <text evidence="3">The sequence shown here is derived from an EMBL/GenBank/DDBJ whole genome shotgun (WGS) entry which is preliminary data.</text>
</comment>
<feature type="transmembrane region" description="Helical" evidence="2">
    <location>
        <begin position="269"/>
        <end position="292"/>
    </location>
</feature>
<feature type="transmembrane region" description="Helical" evidence="2">
    <location>
        <begin position="124"/>
        <end position="143"/>
    </location>
</feature>
<sequence>MAKTRTLPDHFYDKDYDKNGIHRVPLWRIGCFALNNTATNLYMFLLQYISFYLMGFVGVGMVVASSFTMSMRIWDGVTDPFVGYLVDKTDGRFGKNRPFIVIGNVILAVTSFVMFHVTHLLPQGARFFFFIVISCIYYLGYTCQCVVTKSAQSCLTNDPGQRPVFAAFDGVYNTILFAGLAVVAANAANSLQDVGGYSSAEFFHAMWLMTAIASGVCTLLAVIAIAPKDRKEFFGVGQSEKVGLKDYWDTLKNNRAIQMLILAASSDKLAASAKTSAVSVAMFACIAGSTALQGNVTALTTVPACIITFLAISLVATRMGQKSAIVIGSIGGIVVNALLGALWLFGDPTTMTSNPETGALNWGYFLVLHLVLTVAQAGFQGISGNIVIPMTADCADYEVYRTGKYLPGLMGTLFSFVDKIVSSFAPMIAGLVFATCGFVDHNPVMGDIVTPELRLGVVFLANGMIILGLICNLVAMKYYPLSKERMAELQNEILRIKEEAAQKSGAVA</sequence>
<dbReference type="AlphaFoldDB" id="A0A948T269"/>
<evidence type="ECO:0000313" key="4">
    <source>
        <dbReference type="Proteomes" id="UP000713596"/>
    </source>
</evidence>
<dbReference type="PANTHER" id="PTHR11328:SF28">
    <property type="entry name" value="MAJOR FACILITATOR SUPERFAMILY DOMAIN-CONTAINING PROTEIN 12"/>
    <property type="match status" value="1"/>
</dbReference>
<dbReference type="GO" id="GO:0015293">
    <property type="term" value="F:symporter activity"/>
    <property type="evidence" value="ECO:0007669"/>
    <property type="project" value="InterPro"/>
</dbReference>
<dbReference type="GO" id="GO:0008643">
    <property type="term" value="P:carbohydrate transport"/>
    <property type="evidence" value="ECO:0007669"/>
    <property type="project" value="InterPro"/>
</dbReference>
<evidence type="ECO:0000313" key="3">
    <source>
        <dbReference type="EMBL" id="MBU3805995.1"/>
    </source>
</evidence>
<feature type="coiled-coil region" evidence="1">
    <location>
        <begin position="479"/>
        <end position="506"/>
    </location>
</feature>
<proteinExistence type="predicted"/>
<keyword evidence="2" id="KW-1133">Transmembrane helix</keyword>
<feature type="transmembrane region" description="Helical" evidence="2">
    <location>
        <begin position="205"/>
        <end position="226"/>
    </location>
</feature>
<feature type="transmembrane region" description="Helical" evidence="2">
    <location>
        <begin position="409"/>
        <end position="433"/>
    </location>
</feature>
<dbReference type="GO" id="GO:0005886">
    <property type="term" value="C:plasma membrane"/>
    <property type="evidence" value="ECO:0007669"/>
    <property type="project" value="TreeGrafter"/>
</dbReference>
<feature type="transmembrane region" description="Helical" evidence="2">
    <location>
        <begin position="298"/>
        <end position="317"/>
    </location>
</feature>
<dbReference type="PANTHER" id="PTHR11328">
    <property type="entry name" value="MAJOR FACILITATOR SUPERFAMILY DOMAIN-CONTAINING PROTEIN"/>
    <property type="match status" value="1"/>
</dbReference>
<reference evidence="3" key="2">
    <citation type="submission" date="2021-04" db="EMBL/GenBank/DDBJ databases">
        <authorList>
            <person name="Gilroy R."/>
        </authorList>
    </citation>
    <scope>NUCLEOTIDE SEQUENCE</scope>
    <source>
        <strain evidence="3">B5_2728</strain>
    </source>
</reference>
<feature type="transmembrane region" description="Helical" evidence="2">
    <location>
        <begin position="164"/>
        <end position="185"/>
    </location>
</feature>
<feature type="transmembrane region" description="Helical" evidence="2">
    <location>
        <begin position="42"/>
        <end position="64"/>
    </location>
</feature>
<keyword evidence="1" id="KW-0175">Coiled coil</keyword>
<feature type="transmembrane region" description="Helical" evidence="2">
    <location>
        <begin position="365"/>
        <end position="388"/>
    </location>
</feature>
<dbReference type="SUPFAM" id="SSF103473">
    <property type="entry name" value="MFS general substrate transporter"/>
    <property type="match status" value="1"/>
</dbReference>
<feature type="transmembrane region" description="Helical" evidence="2">
    <location>
        <begin position="453"/>
        <end position="475"/>
    </location>
</feature>
<organism evidence="3 4">
    <name type="scientific">Candidatus Allofournierella pullistercoris</name>
    <dbReference type="NCBI Taxonomy" id="2838597"/>
    <lineage>
        <taxon>Bacteria</taxon>
        <taxon>Bacillati</taxon>
        <taxon>Bacillota</taxon>
        <taxon>Clostridia</taxon>
        <taxon>Eubacteriales</taxon>
        <taxon>Oscillospiraceae</taxon>
        <taxon>Allofournierella</taxon>
    </lineage>
</organism>
<name>A0A948T269_9FIRM</name>
<dbReference type="Pfam" id="PF13347">
    <property type="entry name" value="MFS_2"/>
    <property type="match status" value="1"/>
</dbReference>
<dbReference type="Proteomes" id="UP000713596">
    <property type="component" value="Unassembled WGS sequence"/>
</dbReference>
<gene>
    <name evidence="3" type="ORF">H9882_03785</name>
</gene>
<evidence type="ECO:0000256" key="1">
    <source>
        <dbReference type="SAM" id="Coils"/>
    </source>
</evidence>
<feature type="transmembrane region" description="Helical" evidence="2">
    <location>
        <begin position="98"/>
        <end position="118"/>
    </location>
</feature>
<feature type="transmembrane region" description="Helical" evidence="2">
    <location>
        <begin position="324"/>
        <end position="345"/>
    </location>
</feature>
<keyword evidence="2" id="KW-0472">Membrane</keyword>
<keyword evidence="2" id="KW-0812">Transmembrane</keyword>
<protein>
    <submittedName>
        <fullName evidence="3">MFS transporter</fullName>
    </submittedName>
</protein>
<reference evidence="3" key="1">
    <citation type="journal article" date="2021" name="PeerJ">
        <title>Extensive microbial diversity within the chicken gut microbiome revealed by metagenomics and culture.</title>
        <authorList>
            <person name="Gilroy R."/>
            <person name="Ravi A."/>
            <person name="Getino M."/>
            <person name="Pursley I."/>
            <person name="Horton D.L."/>
            <person name="Alikhan N.F."/>
            <person name="Baker D."/>
            <person name="Gharbi K."/>
            <person name="Hall N."/>
            <person name="Watson M."/>
            <person name="Adriaenssens E.M."/>
            <person name="Foster-Nyarko E."/>
            <person name="Jarju S."/>
            <person name="Secka A."/>
            <person name="Antonio M."/>
            <person name="Oren A."/>
            <person name="Chaudhuri R.R."/>
            <person name="La Ragione R."/>
            <person name="Hildebrand F."/>
            <person name="Pallen M.J."/>
        </authorList>
    </citation>
    <scope>NUCLEOTIDE SEQUENCE</scope>
    <source>
        <strain evidence="3">B5_2728</strain>
    </source>
</reference>
<dbReference type="InterPro" id="IPR039672">
    <property type="entry name" value="MFS_2"/>
</dbReference>
<accession>A0A948T269</accession>
<evidence type="ECO:0000256" key="2">
    <source>
        <dbReference type="SAM" id="Phobius"/>
    </source>
</evidence>